<dbReference type="InterPro" id="IPR024495">
    <property type="entry name" value="DUF2771"/>
</dbReference>
<evidence type="ECO:0000313" key="2">
    <source>
        <dbReference type="EMBL" id="MCZ9289627.1"/>
    </source>
</evidence>
<reference evidence="2" key="1">
    <citation type="submission" date="2022-02" db="EMBL/GenBank/DDBJ databases">
        <title>Corynebacterium sp. from urogenital microbiome.</title>
        <authorList>
            <person name="Cappelli E.A."/>
            <person name="Ribeiro T.G."/>
            <person name="Peixe L."/>
        </authorList>
    </citation>
    <scope>NUCLEOTIDE SEQUENCE</scope>
    <source>
        <strain evidence="2">C8Ua_174</strain>
    </source>
</reference>
<comment type="caution">
    <text evidence="2">The sequence shown here is derived from an EMBL/GenBank/DDBJ whole genome shotgun (WGS) entry which is preliminary data.</text>
</comment>
<proteinExistence type="predicted"/>
<dbReference type="Pfam" id="PF10969">
    <property type="entry name" value="DUF2771"/>
    <property type="match status" value="1"/>
</dbReference>
<organism evidence="2 3">
    <name type="scientific">Corynebacterium evansiae</name>
    <dbReference type="NCBI Taxonomy" id="2913499"/>
    <lineage>
        <taxon>Bacteria</taxon>
        <taxon>Bacillati</taxon>
        <taxon>Actinomycetota</taxon>
        <taxon>Actinomycetes</taxon>
        <taxon>Mycobacteriales</taxon>
        <taxon>Corynebacteriaceae</taxon>
        <taxon>Corynebacterium</taxon>
    </lineage>
</organism>
<dbReference type="Proteomes" id="UP001146469">
    <property type="component" value="Unassembled WGS sequence"/>
</dbReference>
<name>A0A9X3RGI6_9CORY</name>
<accession>A0A9X3RGI6</accession>
<dbReference type="RefSeq" id="WP_049049620.1">
    <property type="nucleotide sequence ID" value="NZ_JAKMUT010000004.1"/>
</dbReference>
<dbReference type="EMBL" id="JAKMUT010000004">
    <property type="protein sequence ID" value="MCZ9289627.1"/>
    <property type="molecule type" value="Genomic_DNA"/>
</dbReference>
<dbReference type="AlphaFoldDB" id="A0A9X3RGI6"/>
<keyword evidence="3" id="KW-1185">Reference proteome</keyword>
<gene>
    <name evidence="2" type="ORF">L8V00_05300</name>
</gene>
<sequence>MSEQEKTSPKLSAKPAPKLSKKQQRKRAQRKQLMTMGAIVALVVVVIGGVLLYNRWQDGKVETLPQDQRITAVVDGEEHEIAPYSVCELDDPDCEPSEPYKLQVGDAKKVTIKPPEDVYDHDWSLLQIFDEPGANQDNYYKGYEREEVTLDLEASMKADDGSTPQLKVLELHSMLVGLDDNDEQTPYATIWSIEIAQ</sequence>
<evidence type="ECO:0000256" key="1">
    <source>
        <dbReference type="SAM" id="MobiDB-lite"/>
    </source>
</evidence>
<protein>
    <submittedName>
        <fullName evidence="2">DUF2771 domain-containing protein</fullName>
    </submittedName>
</protein>
<evidence type="ECO:0000313" key="3">
    <source>
        <dbReference type="Proteomes" id="UP001146469"/>
    </source>
</evidence>
<feature type="region of interest" description="Disordered" evidence="1">
    <location>
        <begin position="1"/>
        <end position="27"/>
    </location>
</feature>